<organism evidence="1 2">
    <name type="scientific">Novosphingobium pentaromativorans US6-1</name>
    <dbReference type="NCBI Taxonomy" id="1088721"/>
    <lineage>
        <taxon>Bacteria</taxon>
        <taxon>Pseudomonadati</taxon>
        <taxon>Pseudomonadota</taxon>
        <taxon>Alphaproteobacteria</taxon>
        <taxon>Sphingomonadales</taxon>
        <taxon>Sphingomonadaceae</taxon>
        <taxon>Novosphingobium</taxon>
    </lineage>
</organism>
<sequence length="41" mass="4446">MRLGRDFALDGEFAEQLATIDGLSNISLTARRGPEGLRRAA</sequence>
<dbReference type="STRING" id="1088721.JI59_01350"/>
<dbReference type="EMBL" id="AGFM01000062">
    <property type="protein sequence ID" value="EHJ59041.1"/>
    <property type="molecule type" value="Genomic_DNA"/>
</dbReference>
<evidence type="ECO:0000313" key="2">
    <source>
        <dbReference type="Proteomes" id="UP000004030"/>
    </source>
</evidence>
<dbReference type="PATRIC" id="fig|1088721.3.peg.3817"/>
<dbReference type="AlphaFoldDB" id="G6EHQ7"/>
<accession>G6EHQ7</accession>
<gene>
    <name evidence="1" type="ORF">NSU_3878</name>
</gene>
<dbReference type="eggNOG" id="COG0587">
    <property type="taxonomic scope" value="Bacteria"/>
</dbReference>
<dbReference type="Proteomes" id="UP000004030">
    <property type="component" value="Unassembled WGS sequence"/>
</dbReference>
<comment type="caution">
    <text evidence="1">The sequence shown here is derived from an EMBL/GenBank/DDBJ whole genome shotgun (WGS) entry which is preliminary data.</text>
</comment>
<protein>
    <submittedName>
        <fullName evidence="1">DNA polymerase III subunit alpha</fullName>
    </submittedName>
</protein>
<name>G6EHQ7_9SPHN</name>
<proteinExistence type="predicted"/>
<evidence type="ECO:0000313" key="1">
    <source>
        <dbReference type="EMBL" id="EHJ59041.1"/>
    </source>
</evidence>
<keyword evidence="2" id="KW-1185">Reference proteome</keyword>
<reference evidence="1 2" key="1">
    <citation type="journal article" date="2012" name="J. Bacteriol.">
        <title>Genome sequence of benzo(a)pyrene-degrading bacterium Novosphingobium pentaromativorans US6-1.</title>
        <authorList>
            <person name="Luo Y.R."/>
            <person name="Kang S.G."/>
            <person name="Kim S.J."/>
            <person name="Kim M.R."/>
            <person name="Li N."/>
            <person name="Lee J.H."/>
            <person name="Kwon K.K."/>
        </authorList>
    </citation>
    <scope>NUCLEOTIDE SEQUENCE [LARGE SCALE GENOMIC DNA]</scope>
    <source>
        <strain evidence="1 2">US6-1</strain>
    </source>
</reference>